<dbReference type="GO" id="GO:0003824">
    <property type="term" value="F:catalytic activity"/>
    <property type="evidence" value="ECO:0007669"/>
    <property type="project" value="InterPro"/>
</dbReference>
<evidence type="ECO:0000256" key="3">
    <source>
        <dbReference type="ARBA" id="ARBA00023004"/>
    </source>
</evidence>
<protein>
    <submittedName>
        <fullName evidence="6">Radical SAM protein</fullName>
    </submittedName>
</protein>
<evidence type="ECO:0000313" key="6">
    <source>
        <dbReference type="EMBL" id="HEC78633.1"/>
    </source>
</evidence>
<evidence type="ECO:0000256" key="1">
    <source>
        <dbReference type="ARBA" id="ARBA00022691"/>
    </source>
</evidence>
<dbReference type="PANTHER" id="PTHR11228:SF7">
    <property type="entry name" value="PQQA PEPTIDE CYCLASE"/>
    <property type="match status" value="1"/>
</dbReference>
<sequence length="371" mass="42471">MKRISRQIKTICRNPQNALFLIGHRLASEFSFYLSALTGGNALPPEAVNIYPTDRCNLKCSMCFERLRTPRLELEIGEWFAIIEQLKRFKPRVHISGGEPFVYPAIGKLIAYIKKSGLFLAITTNGTFLSDYAEEIVRMKVNLVTVSIDGPAEIHDAIRGVKGSFDRIINGLALINKFKKGRSLPSIRINSMVNLKRPAAMFDILKIAYETNAESVQFLHPFFLQPRDLTNHRLYLQKEIKRDLNYWQGADIPQNPPKDLDELYKSLCLLASEKHIAVRIFPSFDLKQLTAYYQQDTDLPGTIRGRCRALWNTMTILPSGEVESCPDYIIGDCKKESILKLWNNSTIKKLRGRIKKRGFFSVCKACCFFYM</sequence>
<dbReference type="PROSITE" id="PS51918">
    <property type="entry name" value="RADICAL_SAM"/>
    <property type="match status" value="1"/>
</dbReference>
<keyword evidence="1" id="KW-0949">S-adenosyl-L-methionine</keyword>
<feature type="domain" description="Radical SAM core" evidence="5">
    <location>
        <begin position="42"/>
        <end position="263"/>
    </location>
</feature>
<organism evidence="6 7">
    <name type="scientific">candidate division WOR-3 bacterium</name>
    <dbReference type="NCBI Taxonomy" id="2052148"/>
    <lineage>
        <taxon>Bacteria</taxon>
        <taxon>Bacteria division WOR-3</taxon>
    </lineage>
</organism>
<dbReference type="Gene3D" id="3.20.20.70">
    <property type="entry name" value="Aldolase class I"/>
    <property type="match status" value="1"/>
</dbReference>
<accession>A0A9C9EM25</accession>
<gene>
    <name evidence="6" type="ORF">ENI34_05770</name>
</gene>
<comment type="caution">
    <text evidence="6">The sequence shown here is derived from an EMBL/GenBank/DDBJ whole genome shotgun (WGS) entry which is preliminary data.</text>
</comment>
<evidence type="ECO:0000313" key="7">
    <source>
        <dbReference type="Proteomes" id="UP000885826"/>
    </source>
</evidence>
<dbReference type="SFLD" id="SFLDS00029">
    <property type="entry name" value="Radical_SAM"/>
    <property type="match status" value="1"/>
</dbReference>
<name>A0A9C9EM25_UNCW3</name>
<dbReference type="PANTHER" id="PTHR11228">
    <property type="entry name" value="RADICAL SAM DOMAIN PROTEIN"/>
    <property type="match status" value="1"/>
</dbReference>
<keyword evidence="2" id="KW-0479">Metal-binding</keyword>
<dbReference type="Pfam" id="PF04055">
    <property type="entry name" value="Radical_SAM"/>
    <property type="match status" value="1"/>
</dbReference>
<evidence type="ECO:0000259" key="5">
    <source>
        <dbReference type="PROSITE" id="PS51918"/>
    </source>
</evidence>
<dbReference type="Pfam" id="PF13186">
    <property type="entry name" value="SPASM"/>
    <property type="match status" value="1"/>
</dbReference>
<dbReference type="GO" id="GO:0051536">
    <property type="term" value="F:iron-sulfur cluster binding"/>
    <property type="evidence" value="ECO:0007669"/>
    <property type="project" value="UniProtKB-KW"/>
</dbReference>
<evidence type="ECO:0000256" key="4">
    <source>
        <dbReference type="ARBA" id="ARBA00023014"/>
    </source>
</evidence>
<dbReference type="CDD" id="cd01335">
    <property type="entry name" value="Radical_SAM"/>
    <property type="match status" value="1"/>
</dbReference>
<dbReference type="InterPro" id="IPR050377">
    <property type="entry name" value="Radical_SAM_PqqE_MftC-like"/>
</dbReference>
<dbReference type="GO" id="GO:0046872">
    <property type="term" value="F:metal ion binding"/>
    <property type="evidence" value="ECO:0007669"/>
    <property type="project" value="UniProtKB-KW"/>
</dbReference>
<dbReference type="AlphaFoldDB" id="A0A9C9EM25"/>
<proteinExistence type="predicted"/>
<evidence type="ECO:0000256" key="2">
    <source>
        <dbReference type="ARBA" id="ARBA00022723"/>
    </source>
</evidence>
<dbReference type="InterPro" id="IPR023885">
    <property type="entry name" value="4Fe4S-binding_SPASM_dom"/>
</dbReference>
<dbReference type="InterPro" id="IPR058240">
    <property type="entry name" value="rSAM_sf"/>
</dbReference>
<dbReference type="CDD" id="cd21109">
    <property type="entry name" value="SPASM"/>
    <property type="match status" value="1"/>
</dbReference>
<reference evidence="6" key="1">
    <citation type="journal article" date="2020" name="mSystems">
        <title>Genome- and Community-Level Interaction Insights into Carbon Utilization and Element Cycling Functions of Hydrothermarchaeota in Hydrothermal Sediment.</title>
        <authorList>
            <person name="Zhou Z."/>
            <person name="Liu Y."/>
            <person name="Xu W."/>
            <person name="Pan J."/>
            <person name="Luo Z.H."/>
            <person name="Li M."/>
        </authorList>
    </citation>
    <scope>NUCLEOTIDE SEQUENCE</scope>
    <source>
        <strain evidence="6">HyVt-388</strain>
    </source>
</reference>
<dbReference type="InterPro" id="IPR007197">
    <property type="entry name" value="rSAM"/>
</dbReference>
<dbReference type="SFLD" id="SFLDG01067">
    <property type="entry name" value="SPASM/twitch_domain_containing"/>
    <property type="match status" value="1"/>
</dbReference>
<dbReference type="Proteomes" id="UP000885826">
    <property type="component" value="Unassembled WGS sequence"/>
</dbReference>
<dbReference type="EMBL" id="DRIG01000062">
    <property type="protein sequence ID" value="HEC78633.1"/>
    <property type="molecule type" value="Genomic_DNA"/>
</dbReference>
<keyword evidence="4" id="KW-0411">Iron-sulfur</keyword>
<keyword evidence="3" id="KW-0408">Iron</keyword>
<dbReference type="SUPFAM" id="SSF102114">
    <property type="entry name" value="Radical SAM enzymes"/>
    <property type="match status" value="1"/>
</dbReference>
<dbReference type="InterPro" id="IPR013785">
    <property type="entry name" value="Aldolase_TIM"/>
</dbReference>